<dbReference type="RefSeq" id="XP_028842466.1">
    <property type="nucleotide sequence ID" value="XM_028986633.1"/>
</dbReference>
<sequence length="439" mass="50172">MASTINLLSEKHLLCSLCERIFNRPVTTPCGHSFCKTCLRKYWSHSGGERCPLCKRTFAARPHISINRILADVIENYKKTQTAVKQRSSQKTEEKLEKTNEEVEQLIQERLSKVENLKTSLKLLQASCHQEIQESHRVFSTLLSFVEQSHQSVLATVEEKQRQAERRVDKLVRELDREILDLKGNISETKDQQSDQLKRWGSQHSLGPAEMRDWSRVTLEIDPCVGTVRGAVLDLMDKVLVQANQLSKLELKRLQKYSADVTLNHQTAHAHLILSEDKKQVRHGDKKQDVPESPKRFDRVANVLGKESFSTGRHYWEVEVRDKMEWDLGVVRHSVNRKGKFTVCPANGFWTLSLRNGNQYTANTSPPTPLALSCKPKRVAIFVDYEEGRVSFLCVDTGVHIHTFTDTFKDTLHPFFSPGHPHRGKNAAPLTVITNFCSI</sequence>
<dbReference type="Gene3D" id="3.30.40.10">
    <property type="entry name" value="Zinc/RING finger domain, C3HC4 (zinc finger)"/>
    <property type="match status" value="1"/>
</dbReference>
<evidence type="ECO:0000256" key="4">
    <source>
        <dbReference type="ARBA" id="ARBA00022723"/>
    </source>
</evidence>
<organism evidence="12 13">
    <name type="scientific">Denticeps clupeoides</name>
    <name type="common">denticle herring</name>
    <dbReference type="NCBI Taxonomy" id="299321"/>
    <lineage>
        <taxon>Eukaryota</taxon>
        <taxon>Metazoa</taxon>
        <taxon>Chordata</taxon>
        <taxon>Craniata</taxon>
        <taxon>Vertebrata</taxon>
        <taxon>Euteleostomi</taxon>
        <taxon>Actinopterygii</taxon>
        <taxon>Neopterygii</taxon>
        <taxon>Teleostei</taxon>
        <taxon>Clupei</taxon>
        <taxon>Clupeiformes</taxon>
        <taxon>Denticipitoidei</taxon>
        <taxon>Denticipitidae</taxon>
        <taxon>Denticeps</taxon>
    </lineage>
</organism>
<evidence type="ECO:0000256" key="2">
    <source>
        <dbReference type="ARBA" id="ARBA00008518"/>
    </source>
</evidence>
<dbReference type="InterPro" id="IPR013320">
    <property type="entry name" value="ConA-like_dom_sf"/>
</dbReference>
<dbReference type="SMART" id="SM00449">
    <property type="entry name" value="SPRY"/>
    <property type="match status" value="1"/>
</dbReference>
<evidence type="ECO:0000313" key="12">
    <source>
        <dbReference type="Ensembl" id="ENSDCDP00010022456.1"/>
    </source>
</evidence>
<dbReference type="SUPFAM" id="SSF49899">
    <property type="entry name" value="Concanavalin A-like lectins/glucanases"/>
    <property type="match status" value="1"/>
</dbReference>
<dbReference type="GeneTree" id="ENSGT00940000166596"/>
<dbReference type="Pfam" id="PF13765">
    <property type="entry name" value="PRY"/>
    <property type="match status" value="1"/>
</dbReference>
<protein>
    <submittedName>
        <fullName evidence="12">Uncharacterized protein</fullName>
    </submittedName>
</protein>
<dbReference type="InterPro" id="IPR013083">
    <property type="entry name" value="Znf_RING/FYVE/PHD"/>
</dbReference>
<keyword evidence="8" id="KW-0175">Coiled coil</keyword>
<dbReference type="InterPro" id="IPR003877">
    <property type="entry name" value="SPRY_dom"/>
</dbReference>
<keyword evidence="5 7" id="KW-0863">Zinc-finger</keyword>
<evidence type="ECO:0000313" key="13">
    <source>
        <dbReference type="Proteomes" id="UP000694580"/>
    </source>
</evidence>
<dbReference type="Gene3D" id="2.60.120.920">
    <property type="match status" value="1"/>
</dbReference>
<evidence type="ECO:0000259" key="10">
    <source>
        <dbReference type="PROSITE" id="PS50089"/>
    </source>
</evidence>
<dbReference type="InterPro" id="IPR043136">
    <property type="entry name" value="B30.2/SPRY_sf"/>
</dbReference>
<keyword evidence="4" id="KW-0479">Metal-binding</keyword>
<dbReference type="Proteomes" id="UP000694580">
    <property type="component" value="Chromosome 7"/>
</dbReference>
<dbReference type="InterPro" id="IPR001870">
    <property type="entry name" value="B30.2/SPRY"/>
</dbReference>
<dbReference type="InterPro" id="IPR050143">
    <property type="entry name" value="TRIM/RBCC"/>
</dbReference>
<dbReference type="SUPFAM" id="SSF57850">
    <property type="entry name" value="RING/U-box"/>
    <property type="match status" value="1"/>
</dbReference>
<dbReference type="PROSITE" id="PS50089">
    <property type="entry name" value="ZF_RING_2"/>
    <property type="match status" value="1"/>
</dbReference>
<dbReference type="InterPro" id="IPR001841">
    <property type="entry name" value="Znf_RING"/>
</dbReference>
<dbReference type="FunFam" id="2.60.120.920:FF:000004">
    <property type="entry name" value="Butyrophilin subfamily 1 member A1"/>
    <property type="match status" value="1"/>
</dbReference>
<name>A0AAY4BQM8_9TELE</name>
<reference evidence="12" key="2">
    <citation type="submission" date="2025-08" db="UniProtKB">
        <authorList>
            <consortium name="Ensembl"/>
        </authorList>
    </citation>
    <scope>IDENTIFICATION</scope>
</reference>
<evidence type="ECO:0000256" key="5">
    <source>
        <dbReference type="ARBA" id="ARBA00022771"/>
    </source>
</evidence>
<feature type="domain" description="B30.2/SPRY" evidence="11">
    <location>
        <begin position="241"/>
        <end position="435"/>
    </location>
</feature>
<gene>
    <name evidence="12" type="primary">btr02</name>
</gene>
<proteinExistence type="inferred from homology"/>
<dbReference type="InterPro" id="IPR006574">
    <property type="entry name" value="PRY"/>
</dbReference>
<feature type="region of interest" description="Disordered" evidence="9">
    <location>
        <begin position="274"/>
        <end position="293"/>
    </location>
</feature>
<keyword evidence="6" id="KW-0862">Zinc</keyword>
<dbReference type="CDD" id="cd13733">
    <property type="entry name" value="SPRY_PRY_C-I_1"/>
    <property type="match status" value="1"/>
</dbReference>
<dbReference type="GeneID" id="114794219"/>
<dbReference type="PROSITE" id="PS50188">
    <property type="entry name" value="B302_SPRY"/>
    <property type="match status" value="1"/>
</dbReference>
<dbReference type="InterPro" id="IPR003879">
    <property type="entry name" value="Butyrophylin_SPRY"/>
</dbReference>
<feature type="domain" description="RING-type" evidence="10">
    <location>
        <begin position="15"/>
        <end position="55"/>
    </location>
</feature>
<dbReference type="GO" id="GO:0008270">
    <property type="term" value="F:zinc ion binding"/>
    <property type="evidence" value="ECO:0007669"/>
    <property type="project" value="UniProtKB-KW"/>
</dbReference>
<dbReference type="Pfam" id="PF25600">
    <property type="entry name" value="TRIM_CC"/>
    <property type="match status" value="1"/>
</dbReference>
<comment type="subcellular location">
    <subcellularLocation>
        <location evidence="1">Cytoplasm</location>
    </subcellularLocation>
</comment>
<dbReference type="InterPro" id="IPR058030">
    <property type="entry name" value="TRIM8/14/16/25/29/45/65_CC"/>
</dbReference>
<dbReference type="Pfam" id="PF00622">
    <property type="entry name" value="SPRY"/>
    <property type="match status" value="1"/>
</dbReference>
<evidence type="ECO:0000256" key="6">
    <source>
        <dbReference type="ARBA" id="ARBA00022833"/>
    </source>
</evidence>
<dbReference type="SMART" id="SM00589">
    <property type="entry name" value="PRY"/>
    <property type="match status" value="1"/>
</dbReference>
<dbReference type="PROSITE" id="PS00518">
    <property type="entry name" value="ZF_RING_1"/>
    <property type="match status" value="1"/>
</dbReference>
<evidence type="ECO:0000256" key="1">
    <source>
        <dbReference type="ARBA" id="ARBA00004496"/>
    </source>
</evidence>
<keyword evidence="3" id="KW-0963">Cytoplasm</keyword>
<evidence type="ECO:0000256" key="7">
    <source>
        <dbReference type="PROSITE-ProRule" id="PRU00175"/>
    </source>
</evidence>
<reference evidence="12 13" key="1">
    <citation type="submission" date="2020-06" db="EMBL/GenBank/DDBJ databases">
        <authorList>
            <consortium name="Wellcome Sanger Institute Data Sharing"/>
        </authorList>
    </citation>
    <scope>NUCLEOTIDE SEQUENCE [LARGE SCALE GENOMIC DNA]</scope>
</reference>
<comment type="similarity">
    <text evidence="2">Belongs to the TRIM/RBCC family.</text>
</comment>
<accession>A0AAY4BQM8</accession>
<dbReference type="SMART" id="SM00184">
    <property type="entry name" value="RING"/>
    <property type="match status" value="1"/>
</dbReference>
<keyword evidence="13" id="KW-1185">Reference proteome</keyword>
<evidence type="ECO:0000259" key="11">
    <source>
        <dbReference type="PROSITE" id="PS50188"/>
    </source>
</evidence>
<dbReference type="AlphaFoldDB" id="A0AAY4BQM8"/>
<dbReference type="RefSeq" id="XP_028842465.1">
    <property type="nucleotide sequence ID" value="XM_028986632.1"/>
</dbReference>
<evidence type="ECO:0000256" key="9">
    <source>
        <dbReference type="SAM" id="MobiDB-lite"/>
    </source>
</evidence>
<dbReference type="PRINTS" id="PR01407">
    <property type="entry name" value="BUTYPHLNCDUF"/>
</dbReference>
<feature type="coiled-coil region" evidence="8">
    <location>
        <begin position="154"/>
        <end position="192"/>
    </location>
</feature>
<feature type="coiled-coil region" evidence="8">
    <location>
        <begin position="89"/>
        <end position="120"/>
    </location>
</feature>
<dbReference type="GO" id="GO:0005737">
    <property type="term" value="C:cytoplasm"/>
    <property type="evidence" value="ECO:0007669"/>
    <property type="project" value="UniProtKB-SubCell"/>
</dbReference>
<reference evidence="12" key="3">
    <citation type="submission" date="2025-09" db="UniProtKB">
        <authorList>
            <consortium name="Ensembl"/>
        </authorList>
    </citation>
    <scope>IDENTIFICATION</scope>
</reference>
<dbReference type="Ensembl" id="ENSDCDT00010026839.1">
    <property type="protein sequence ID" value="ENSDCDP00010022456.1"/>
    <property type="gene ID" value="ENSDCDG00010013286.1"/>
</dbReference>
<dbReference type="InterPro" id="IPR018957">
    <property type="entry name" value="Znf_C3HC4_RING-type"/>
</dbReference>
<dbReference type="PANTHER" id="PTHR24103">
    <property type="entry name" value="E3 UBIQUITIN-PROTEIN LIGASE TRIM"/>
    <property type="match status" value="1"/>
</dbReference>
<dbReference type="InterPro" id="IPR017907">
    <property type="entry name" value="Znf_RING_CS"/>
</dbReference>
<evidence type="ECO:0000256" key="8">
    <source>
        <dbReference type="SAM" id="Coils"/>
    </source>
</evidence>
<evidence type="ECO:0000256" key="3">
    <source>
        <dbReference type="ARBA" id="ARBA00022490"/>
    </source>
</evidence>
<dbReference type="Pfam" id="PF00097">
    <property type="entry name" value="zf-C3HC4"/>
    <property type="match status" value="1"/>
</dbReference>